<evidence type="ECO:0000313" key="2">
    <source>
        <dbReference type="Proteomes" id="UP001597045"/>
    </source>
</evidence>
<accession>A0ABW3M8M9</accession>
<protein>
    <submittedName>
        <fullName evidence="1">Uncharacterized protein</fullName>
    </submittedName>
</protein>
<dbReference type="EMBL" id="JBHTIS010000474">
    <property type="protein sequence ID" value="MFD1045979.1"/>
    <property type="molecule type" value="Genomic_DNA"/>
</dbReference>
<sequence>MYREVDDRIELIGINGTSWQHGCPGSHDVVYYSVKATGAR</sequence>
<name>A0ABW3M8M9_9PSEU</name>
<evidence type="ECO:0000313" key="1">
    <source>
        <dbReference type="EMBL" id="MFD1045979.1"/>
    </source>
</evidence>
<organism evidence="1 2">
    <name type="scientific">Kibdelosporangium lantanae</name>
    <dbReference type="NCBI Taxonomy" id="1497396"/>
    <lineage>
        <taxon>Bacteria</taxon>
        <taxon>Bacillati</taxon>
        <taxon>Actinomycetota</taxon>
        <taxon>Actinomycetes</taxon>
        <taxon>Pseudonocardiales</taxon>
        <taxon>Pseudonocardiaceae</taxon>
        <taxon>Kibdelosporangium</taxon>
    </lineage>
</organism>
<proteinExistence type="predicted"/>
<keyword evidence="2" id="KW-1185">Reference proteome</keyword>
<comment type="caution">
    <text evidence="1">The sequence shown here is derived from an EMBL/GenBank/DDBJ whole genome shotgun (WGS) entry which is preliminary data.</text>
</comment>
<reference evidence="2" key="1">
    <citation type="journal article" date="2019" name="Int. J. Syst. Evol. Microbiol.">
        <title>The Global Catalogue of Microorganisms (GCM) 10K type strain sequencing project: providing services to taxonomists for standard genome sequencing and annotation.</title>
        <authorList>
            <consortium name="The Broad Institute Genomics Platform"/>
            <consortium name="The Broad Institute Genome Sequencing Center for Infectious Disease"/>
            <person name="Wu L."/>
            <person name="Ma J."/>
        </authorList>
    </citation>
    <scope>NUCLEOTIDE SEQUENCE [LARGE SCALE GENOMIC DNA]</scope>
    <source>
        <strain evidence="2">JCM 31486</strain>
    </source>
</reference>
<dbReference type="Proteomes" id="UP001597045">
    <property type="component" value="Unassembled WGS sequence"/>
</dbReference>
<gene>
    <name evidence="1" type="ORF">ACFQ1S_10600</name>
</gene>